<feature type="region of interest" description="Disordered" evidence="1">
    <location>
        <begin position="111"/>
        <end position="142"/>
    </location>
</feature>
<dbReference type="RefSeq" id="WP_184792057.1">
    <property type="nucleotide sequence ID" value="NZ_BONT01000074.1"/>
</dbReference>
<evidence type="ECO:0000313" key="3">
    <source>
        <dbReference type="Proteomes" id="UP000548476"/>
    </source>
</evidence>
<evidence type="ECO:0000256" key="1">
    <source>
        <dbReference type="SAM" id="MobiDB-lite"/>
    </source>
</evidence>
<sequence>MPLSGPALGVKLADLRKAGLVYLPHMASTYIHVNGKLAETSGAGDALSRSALVGPGVEGTGFGDFYGPWLELRNTVQTIMANTANNLEKAGSTLVHICDVYAQEDTAAGGAMNTAWGGGPLDPNDPDGSKPLTEPLPEPKLP</sequence>
<proteinExistence type="predicted"/>
<dbReference type="AlphaFoldDB" id="A0A841FS12"/>
<name>A0A841FS12_9ACTN</name>
<gene>
    <name evidence="2" type="ORF">HNR73_006934</name>
</gene>
<accession>A0A841FS12</accession>
<reference evidence="2 3" key="1">
    <citation type="submission" date="2020-08" db="EMBL/GenBank/DDBJ databases">
        <title>Genomic Encyclopedia of Type Strains, Phase IV (KMG-IV): sequencing the most valuable type-strain genomes for metagenomic binning, comparative biology and taxonomic classification.</title>
        <authorList>
            <person name="Goeker M."/>
        </authorList>
    </citation>
    <scope>NUCLEOTIDE SEQUENCE [LARGE SCALE GENOMIC DNA]</scope>
    <source>
        <strain evidence="2 3">YIM 65646</strain>
    </source>
</reference>
<keyword evidence="3" id="KW-1185">Reference proteome</keyword>
<comment type="caution">
    <text evidence="2">The sequence shown here is derived from an EMBL/GenBank/DDBJ whole genome shotgun (WGS) entry which is preliminary data.</text>
</comment>
<organism evidence="2 3">
    <name type="scientific">Phytomonospora endophytica</name>
    <dbReference type="NCBI Taxonomy" id="714109"/>
    <lineage>
        <taxon>Bacteria</taxon>
        <taxon>Bacillati</taxon>
        <taxon>Actinomycetota</taxon>
        <taxon>Actinomycetes</taxon>
        <taxon>Micromonosporales</taxon>
        <taxon>Micromonosporaceae</taxon>
        <taxon>Phytomonospora</taxon>
    </lineage>
</organism>
<evidence type="ECO:0000313" key="2">
    <source>
        <dbReference type="EMBL" id="MBB6039045.1"/>
    </source>
</evidence>
<dbReference type="Proteomes" id="UP000548476">
    <property type="component" value="Unassembled WGS sequence"/>
</dbReference>
<protein>
    <submittedName>
        <fullName evidence="2">Uncharacterized protein</fullName>
    </submittedName>
</protein>
<dbReference type="EMBL" id="JACHGT010000019">
    <property type="protein sequence ID" value="MBB6039045.1"/>
    <property type="molecule type" value="Genomic_DNA"/>
</dbReference>